<dbReference type="EMBL" id="JAAIUW010000005">
    <property type="protein sequence ID" value="KAF7831938.1"/>
    <property type="molecule type" value="Genomic_DNA"/>
</dbReference>
<sequence length="169" mass="18285">MEAGDEAGNVALGDEAGVAAALGDEAGGADLGEATSEWLNERRERERVVRQNERGSGGVAIRKGCQIGGGMTAGNIVLETDSLEAIRLIERNNISCHAYSAIIEDIQLMLRANPRWKITHIFREGNQCADFMAKLGSASDDDYVIWDSPPDGIGHLLLADRMSTLFLRE</sequence>
<dbReference type="Gene3D" id="3.30.420.10">
    <property type="entry name" value="Ribonuclease H-like superfamily/Ribonuclease H"/>
    <property type="match status" value="1"/>
</dbReference>
<dbReference type="SUPFAM" id="SSF53098">
    <property type="entry name" value="Ribonuclease H-like"/>
    <property type="match status" value="1"/>
</dbReference>
<dbReference type="InterPro" id="IPR044730">
    <property type="entry name" value="RNase_H-like_dom_plant"/>
</dbReference>
<comment type="caution">
    <text evidence="2">The sequence shown here is derived from an EMBL/GenBank/DDBJ whole genome shotgun (WGS) entry which is preliminary data.</text>
</comment>
<reference evidence="2" key="1">
    <citation type="submission" date="2020-09" db="EMBL/GenBank/DDBJ databases">
        <title>Genome-Enabled Discovery of Anthraquinone Biosynthesis in Senna tora.</title>
        <authorList>
            <person name="Kang S.-H."/>
            <person name="Pandey R.P."/>
            <person name="Lee C.-M."/>
            <person name="Sim J.-S."/>
            <person name="Jeong J.-T."/>
            <person name="Choi B.-S."/>
            <person name="Jung M."/>
            <person name="Ginzburg D."/>
            <person name="Zhao K."/>
            <person name="Won S.Y."/>
            <person name="Oh T.-J."/>
            <person name="Yu Y."/>
            <person name="Kim N.-H."/>
            <person name="Lee O.R."/>
            <person name="Lee T.-H."/>
            <person name="Bashyal P."/>
            <person name="Kim T.-S."/>
            <person name="Lee W.-H."/>
            <person name="Kawkins C."/>
            <person name="Kim C.-K."/>
            <person name="Kim J.S."/>
            <person name="Ahn B.O."/>
            <person name="Rhee S.Y."/>
            <person name="Sohng J.K."/>
        </authorList>
    </citation>
    <scope>NUCLEOTIDE SEQUENCE</scope>
    <source>
        <tissue evidence="2">Leaf</tissue>
    </source>
</reference>
<dbReference type="InterPro" id="IPR002156">
    <property type="entry name" value="RNaseH_domain"/>
</dbReference>
<proteinExistence type="predicted"/>
<organism evidence="2 3">
    <name type="scientific">Senna tora</name>
    <dbReference type="NCBI Taxonomy" id="362788"/>
    <lineage>
        <taxon>Eukaryota</taxon>
        <taxon>Viridiplantae</taxon>
        <taxon>Streptophyta</taxon>
        <taxon>Embryophyta</taxon>
        <taxon>Tracheophyta</taxon>
        <taxon>Spermatophyta</taxon>
        <taxon>Magnoliopsida</taxon>
        <taxon>eudicotyledons</taxon>
        <taxon>Gunneridae</taxon>
        <taxon>Pentapetalae</taxon>
        <taxon>rosids</taxon>
        <taxon>fabids</taxon>
        <taxon>Fabales</taxon>
        <taxon>Fabaceae</taxon>
        <taxon>Caesalpinioideae</taxon>
        <taxon>Cassia clade</taxon>
        <taxon>Senna</taxon>
    </lineage>
</organism>
<keyword evidence="3" id="KW-1185">Reference proteome</keyword>
<evidence type="ECO:0000313" key="2">
    <source>
        <dbReference type="EMBL" id="KAF7831938.1"/>
    </source>
</evidence>
<dbReference type="Pfam" id="PF13456">
    <property type="entry name" value="RVT_3"/>
    <property type="match status" value="1"/>
</dbReference>
<dbReference type="GO" id="GO:0004523">
    <property type="term" value="F:RNA-DNA hybrid ribonuclease activity"/>
    <property type="evidence" value="ECO:0007669"/>
    <property type="project" value="InterPro"/>
</dbReference>
<evidence type="ECO:0000313" key="3">
    <source>
        <dbReference type="Proteomes" id="UP000634136"/>
    </source>
</evidence>
<dbReference type="CDD" id="cd06222">
    <property type="entry name" value="RNase_H_like"/>
    <property type="match status" value="1"/>
</dbReference>
<evidence type="ECO:0000259" key="1">
    <source>
        <dbReference type="Pfam" id="PF13456"/>
    </source>
</evidence>
<dbReference type="AlphaFoldDB" id="A0A834WT18"/>
<dbReference type="OrthoDB" id="1436511at2759"/>
<gene>
    <name evidence="2" type="ORF">G2W53_014271</name>
</gene>
<accession>A0A834WT18</accession>
<dbReference type="Proteomes" id="UP000634136">
    <property type="component" value="Unassembled WGS sequence"/>
</dbReference>
<dbReference type="PANTHER" id="PTHR34023">
    <property type="entry name" value="RNASE H DOMAIN-CONTAINING PROTEIN"/>
    <property type="match status" value="1"/>
</dbReference>
<protein>
    <submittedName>
        <fullName evidence="2">Ribonuclease H</fullName>
    </submittedName>
</protein>
<name>A0A834WT18_9FABA</name>
<dbReference type="PANTHER" id="PTHR34023:SF5">
    <property type="entry name" value="RNASE H TYPE-1 DOMAIN-CONTAINING PROTEIN"/>
    <property type="match status" value="1"/>
</dbReference>
<dbReference type="InterPro" id="IPR036397">
    <property type="entry name" value="RNaseH_sf"/>
</dbReference>
<dbReference type="GO" id="GO:0003676">
    <property type="term" value="F:nucleic acid binding"/>
    <property type="evidence" value="ECO:0007669"/>
    <property type="project" value="InterPro"/>
</dbReference>
<dbReference type="InterPro" id="IPR012337">
    <property type="entry name" value="RNaseH-like_sf"/>
</dbReference>
<feature type="domain" description="RNase H type-1" evidence="1">
    <location>
        <begin position="59"/>
        <end position="134"/>
    </location>
</feature>